<dbReference type="EMBL" id="FQXS01000028">
    <property type="protein sequence ID" value="SHI07289.1"/>
    <property type="molecule type" value="Genomic_DNA"/>
</dbReference>
<dbReference type="AlphaFoldDB" id="A0A1M5Y5V5"/>
<sequence length="279" mass="30958">MMDTRTGIVWSGPSGRWHDVLPPLLDDAGLIDALAGYRQVLIKPNLVEALEPPITTPAELVCALIDYLQDRRDDFDIIVGEGTGSLDYETGHCFDRLGYTPLGGRRQVELLDLNNAPCRRLTNQDCTRWPEIHLPRILFETFLISVPVLKAHSMSGVTLTMKNMMGCAPPAHYQAGGWGKSAFHRQLDQAVFDLNRYRTPDFTVLDASVGMARAHLWGPTCSPPVGKLAVGHDPVAIDAYGTSLLQRSWRDIDHIRRAHQVLGSAEHLDIRSPALPVLR</sequence>
<feature type="domain" description="DUF362" evidence="1">
    <location>
        <begin position="40"/>
        <end position="242"/>
    </location>
</feature>
<gene>
    <name evidence="2" type="ORF">SAMN02745124_03655</name>
</gene>
<dbReference type="Proteomes" id="UP000184139">
    <property type="component" value="Unassembled WGS sequence"/>
</dbReference>
<evidence type="ECO:0000259" key="1">
    <source>
        <dbReference type="Pfam" id="PF04015"/>
    </source>
</evidence>
<dbReference type="InterPro" id="IPR007160">
    <property type="entry name" value="DUF362"/>
</dbReference>
<accession>A0A1M5Y5V5</accession>
<name>A0A1M5Y5V5_9BACT</name>
<dbReference type="STRING" id="1121409.SAMN02745124_03655"/>
<reference evidence="2 3" key="1">
    <citation type="submission" date="2016-11" db="EMBL/GenBank/DDBJ databases">
        <authorList>
            <person name="Jaros S."/>
            <person name="Januszkiewicz K."/>
            <person name="Wedrychowicz H."/>
        </authorList>
    </citation>
    <scope>NUCLEOTIDE SEQUENCE [LARGE SCALE GENOMIC DNA]</scope>
    <source>
        <strain evidence="2 3">DSM 9705</strain>
    </source>
</reference>
<dbReference type="OrthoDB" id="9785671at2"/>
<protein>
    <submittedName>
        <fullName evidence="2">Uncharacterized conserved protein, DUF362 family</fullName>
    </submittedName>
</protein>
<organism evidence="2 3">
    <name type="scientific">Desulfofustis glycolicus DSM 9705</name>
    <dbReference type="NCBI Taxonomy" id="1121409"/>
    <lineage>
        <taxon>Bacteria</taxon>
        <taxon>Pseudomonadati</taxon>
        <taxon>Thermodesulfobacteriota</taxon>
        <taxon>Desulfobulbia</taxon>
        <taxon>Desulfobulbales</taxon>
        <taxon>Desulfocapsaceae</taxon>
        <taxon>Desulfofustis</taxon>
    </lineage>
</organism>
<proteinExistence type="predicted"/>
<keyword evidence="3" id="KW-1185">Reference proteome</keyword>
<evidence type="ECO:0000313" key="3">
    <source>
        <dbReference type="Proteomes" id="UP000184139"/>
    </source>
</evidence>
<evidence type="ECO:0000313" key="2">
    <source>
        <dbReference type="EMBL" id="SHI07289.1"/>
    </source>
</evidence>
<dbReference type="Pfam" id="PF04015">
    <property type="entry name" value="DUF362"/>
    <property type="match status" value="1"/>
</dbReference>
<dbReference type="RefSeq" id="WP_143166068.1">
    <property type="nucleotide sequence ID" value="NZ_FQXS01000028.1"/>
</dbReference>